<evidence type="ECO:0000313" key="7">
    <source>
        <dbReference type="EMBL" id="PMD24047.1"/>
    </source>
</evidence>
<dbReference type="GO" id="GO:0016491">
    <property type="term" value="F:oxidoreductase activity"/>
    <property type="evidence" value="ECO:0007669"/>
    <property type="project" value="UniProtKB-KW"/>
</dbReference>
<dbReference type="Pfam" id="PF01565">
    <property type="entry name" value="FAD_binding_4"/>
    <property type="match status" value="1"/>
</dbReference>
<sequence length="557" mass="61991">MVLCFKRIALCWSFVHIAVSLQLQQQPLIPGLNASNACQKACSSLLRTFGGKTDYPSLPEGFSETYFSQQQREVVPACVFLPASPEDVSQALQIIKGHQCHFAVKSGGHAMSAGASNAPQGVTIDLRYLNQIDLADDHLTTSVGAGTRWGEVYRRLEPLNLTVVGGRDSQIGAGGFVLGGGISFTSRKRGWAFDNVKNFEVVLANGSISNISHTSHPDLYFALRGGGSNFGIVTRFDLETHQQGLFWGGHKFYLLSDIAERKKSMGIVYPFNWTPRWFTQKFSAWGVQAACRMGYCSTVKEIAQMLESYSRGYSDPSGQIILSFAFVPKVDVYLVCVNLMHGRPEPYPPVFKEFEAAKNIYSTTRITKMTGIVAEVDWMNKIGYRQSWATATFKISVPFLSKLVDIFIAETDPIKHVAGFLPSLILQIITKDEISAFRKHGGNALGISEDEGPLLLLNDAIRYSDAADDEKVHNANDRFMNRAVALSKEMGLDHRYIYQNYANQTQDVFAGLSPENKQRLLQIQKRHDPERVLSRLQPGAFRLQESADLTMQGRFKS</sequence>
<dbReference type="InterPro" id="IPR016166">
    <property type="entry name" value="FAD-bd_PCMH"/>
</dbReference>
<dbReference type="Gene3D" id="3.30.465.10">
    <property type="match status" value="1"/>
</dbReference>
<dbReference type="GO" id="GO:0071949">
    <property type="term" value="F:FAD binding"/>
    <property type="evidence" value="ECO:0007669"/>
    <property type="project" value="InterPro"/>
</dbReference>
<dbReference type="PANTHER" id="PTHR42973:SF34">
    <property type="entry name" value="FAD BINDING DOMAIN PROTEIN (AFU_ORTHOLOGUE AFUA_3G02770)"/>
    <property type="match status" value="1"/>
</dbReference>
<dbReference type="PROSITE" id="PS51387">
    <property type="entry name" value="FAD_PCMH"/>
    <property type="match status" value="1"/>
</dbReference>
<feature type="signal peptide" evidence="5">
    <location>
        <begin position="1"/>
        <end position="20"/>
    </location>
</feature>
<proteinExistence type="inferred from homology"/>
<dbReference type="AlphaFoldDB" id="A0A2J6QCR1"/>
<dbReference type="InterPro" id="IPR006094">
    <property type="entry name" value="Oxid_FAD_bind_N"/>
</dbReference>
<evidence type="ECO:0000256" key="5">
    <source>
        <dbReference type="SAM" id="SignalP"/>
    </source>
</evidence>
<gene>
    <name evidence="7" type="ORF">NA56DRAFT_621269</name>
</gene>
<evidence type="ECO:0000256" key="2">
    <source>
        <dbReference type="ARBA" id="ARBA00022630"/>
    </source>
</evidence>
<reference evidence="7 8" key="1">
    <citation type="submission" date="2016-05" db="EMBL/GenBank/DDBJ databases">
        <title>A degradative enzymes factory behind the ericoid mycorrhizal symbiosis.</title>
        <authorList>
            <consortium name="DOE Joint Genome Institute"/>
            <person name="Martino E."/>
            <person name="Morin E."/>
            <person name="Grelet G."/>
            <person name="Kuo A."/>
            <person name="Kohler A."/>
            <person name="Daghino S."/>
            <person name="Barry K."/>
            <person name="Choi C."/>
            <person name="Cichocki N."/>
            <person name="Clum A."/>
            <person name="Copeland A."/>
            <person name="Hainaut M."/>
            <person name="Haridas S."/>
            <person name="Labutti K."/>
            <person name="Lindquist E."/>
            <person name="Lipzen A."/>
            <person name="Khouja H.-R."/>
            <person name="Murat C."/>
            <person name="Ohm R."/>
            <person name="Olson A."/>
            <person name="Spatafora J."/>
            <person name="Veneault-Fourrey C."/>
            <person name="Henrissat B."/>
            <person name="Grigoriev I."/>
            <person name="Martin F."/>
            <person name="Perotto S."/>
        </authorList>
    </citation>
    <scope>NUCLEOTIDE SEQUENCE [LARGE SCALE GENOMIC DNA]</scope>
    <source>
        <strain evidence="7 8">UAMH 7357</strain>
    </source>
</reference>
<feature type="domain" description="FAD-binding PCMH-type" evidence="6">
    <location>
        <begin position="72"/>
        <end position="243"/>
    </location>
</feature>
<dbReference type="SUPFAM" id="SSF56176">
    <property type="entry name" value="FAD-binding/transporter-associated domain-like"/>
    <property type="match status" value="1"/>
</dbReference>
<dbReference type="InterPro" id="IPR016169">
    <property type="entry name" value="FAD-bd_PCMH_sub2"/>
</dbReference>
<keyword evidence="5" id="KW-0732">Signal</keyword>
<dbReference type="EMBL" id="KZ613473">
    <property type="protein sequence ID" value="PMD24047.1"/>
    <property type="molecule type" value="Genomic_DNA"/>
</dbReference>
<comment type="similarity">
    <text evidence="1">Belongs to the oxygen-dependent FAD-linked oxidoreductase family.</text>
</comment>
<keyword evidence="4" id="KW-0560">Oxidoreductase</keyword>
<protein>
    <submittedName>
        <fullName evidence="7">FAD-binding domain-containing protein</fullName>
    </submittedName>
</protein>
<dbReference type="PANTHER" id="PTHR42973">
    <property type="entry name" value="BINDING OXIDOREDUCTASE, PUTATIVE (AFU_ORTHOLOGUE AFUA_1G17690)-RELATED"/>
    <property type="match status" value="1"/>
</dbReference>
<evidence type="ECO:0000256" key="3">
    <source>
        <dbReference type="ARBA" id="ARBA00022827"/>
    </source>
</evidence>
<organism evidence="7 8">
    <name type="scientific">Hyaloscypha hepaticicola</name>
    <dbReference type="NCBI Taxonomy" id="2082293"/>
    <lineage>
        <taxon>Eukaryota</taxon>
        <taxon>Fungi</taxon>
        <taxon>Dikarya</taxon>
        <taxon>Ascomycota</taxon>
        <taxon>Pezizomycotina</taxon>
        <taxon>Leotiomycetes</taxon>
        <taxon>Helotiales</taxon>
        <taxon>Hyaloscyphaceae</taxon>
        <taxon>Hyaloscypha</taxon>
    </lineage>
</organism>
<dbReference type="InterPro" id="IPR050416">
    <property type="entry name" value="FAD-linked_Oxidoreductase"/>
</dbReference>
<keyword evidence="2" id="KW-0285">Flavoprotein</keyword>
<evidence type="ECO:0000259" key="6">
    <source>
        <dbReference type="PROSITE" id="PS51387"/>
    </source>
</evidence>
<dbReference type="OrthoDB" id="2151789at2759"/>
<dbReference type="InterPro" id="IPR036318">
    <property type="entry name" value="FAD-bd_PCMH-like_sf"/>
</dbReference>
<name>A0A2J6QCR1_9HELO</name>
<evidence type="ECO:0000313" key="8">
    <source>
        <dbReference type="Proteomes" id="UP000235672"/>
    </source>
</evidence>
<evidence type="ECO:0000256" key="1">
    <source>
        <dbReference type="ARBA" id="ARBA00005466"/>
    </source>
</evidence>
<evidence type="ECO:0000256" key="4">
    <source>
        <dbReference type="ARBA" id="ARBA00023002"/>
    </source>
</evidence>
<dbReference type="STRING" id="1745343.A0A2J6QCR1"/>
<accession>A0A2J6QCR1</accession>
<keyword evidence="8" id="KW-1185">Reference proteome</keyword>
<dbReference type="Proteomes" id="UP000235672">
    <property type="component" value="Unassembled WGS sequence"/>
</dbReference>
<feature type="chain" id="PRO_5014466082" evidence="5">
    <location>
        <begin position="21"/>
        <end position="557"/>
    </location>
</feature>
<keyword evidence="3" id="KW-0274">FAD</keyword>